<reference evidence="6" key="1">
    <citation type="submission" date="2024-07" db="EMBL/GenBank/DDBJ databases">
        <title>Genome Analysis of a Potential Novel Vibrio Species Secreting pH- and Thermo-stable Alginate Lyase and its Application in Producing Alginate Oligosaccharides.</title>
        <authorList>
            <person name="Huang H."/>
            <person name="Bao K."/>
        </authorList>
    </citation>
    <scope>NUCLEOTIDE SEQUENCE</scope>
    <source>
        <strain evidence="6">HB236076</strain>
    </source>
</reference>
<dbReference type="InterPro" id="IPR011963">
    <property type="entry name" value="DHB_AMP_lig"/>
</dbReference>
<dbReference type="InterPro" id="IPR045851">
    <property type="entry name" value="AMP-bd_C_sf"/>
</dbReference>
<evidence type="ECO:0000313" key="6">
    <source>
        <dbReference type="EMBL" id="XDK24346.1"/>
    </source>
</evidence>
<dbReference type="AlphaFoldDB" id="A0AB39HDY6"/>
<dbReference type="CDD" id="cd05920">
    <property type="entry name" value="23DHB-AMP_lg"/>
    <property type="match status" value="1"/>
</dbReference>
<gene>
    <name evidence="6" type="ORF">AB0763_08930</name>
</gene>
<dbReference type="Gene3D" id="2.30.38.10">
    <property type="entry name" value="Luciferase, Domain 3"/>
    <property type="match status" value="1"/>
</dbReference>
<comment type="similarity">
    <text evidence="2">Belongs to the ATP-dependent AMP-binding enzyme family.</text>
</comment>
<feature type="domain" description="AMP-binding enzyme C-terminal" evidence="5">
    <location>
        <begin position="454"/>
        <end position="530"/>
    </location>
</feature>
<name>A0AB39HDY6_9VIBR</name>
<evidence type="ECO:0000256" key="1">
    <source>
        <dbReference type="ARBA" id="ARBA00004924"/>
    </source>
</evidence>
<dbReference type="RefSeq" id="WP_306100404.1">
    <property type="nucleotide sequence ID" value="NZ_CP162601.1"/>
</dbReference>
<evidence type="ECO:0000256" key="3">
    <source>
        <dbReference type="ARBA" id="ARBA00022598"/>
    </source>
</evidence>
<protein>
    <submittedName>
        <fullName evidence="6">(2,3-dihydroxybenzoyl)adenylate synthase</fullName>
    </submittedName>
</protein>
<dbReference type="EMBL" id="CP162601">
    <property type="protein sequence ID" value="XDK24346.1"/>
    <property type="molecule type" value="Genomic_DNA"/>
</dbReference>
<dbReference type="PANTHER" id="PTHR43767">
    <property type="entry name" value="LONG-CHAIN-FATTY-ACID--COA LIGASE"/>
    <property type="match status" value="1"/>
</dbReference>
<dbReference type="Gene3D" id="3.40.50.980">
    <property type="match status" value="2"/>
</dbReference>
<keyword evidence="3" id="KW-0436">Ligase</keyword>
<feature type="domain" description="AMP-dependent synthetase/ligase" evidence="4">
    <location>
        <begin position="33"/>
        <end position="403"/>
    </location>
</feature>
<sequence length="552" mass="60896">MQDYRDFTPWPTSLATRYRQLGFWQDKTLVDHFRQTASQCGEQVAMIDAKRQLTYQQAIDEIERLAAGFRAHGIGANDNVIVQLPNCVEFYLSFYALLQIGARPIMALPAHRQRELSFFCQHADVKAMVITEEAAGFDYLSLAKQLLDNQPSLEHVFVCQPQQELPVPYMGVHNFGDLYQHGRTDNQDGQADHIAFFQLSGGTTGTPKLIPRTHNDYAYSVQASVDVCQWHTGTRYLCVLPAAHNYPLSSPGALGVFSVGGCVVLSQDASANTAFSLIEQYRITDCALVPSIALLWLEAQKRNQCDLSSLSLIQVGGQKLSANVAAQIPQAFACQLQQVFGMAEGLVNYTRLDDPLETIIHTQGRAMSSADEVRVVDEQGNDVPLGQEGYLITQGPYTIRGYYRAPEHNQRAFTDDGFYRTGDLVKMDAAGNLMVTGRDKDQINRGGEKIAAEEIENYLLAHPAIFDAALVAIADPYLGERSLAVVVLKEGQTLSAIGVKRCVRDMGVADYKIPDKVVFCDALPMTPVGKVDKKALRTQFAPNAHQAATPVE</sequence>
<dbReference type="GO" id="GO:0019290">
    <property type="term" value="P:siderophore biosynthetic process"/>
    <property type="evidence" value="ECO:0007669"/>
    <property type="project" value="InterPro"/>
</dbReference>
<organism evidence="6">
    <name type="scientific">Vibrio sp. HB236076</name>
    <dbReference type="NCBI Taxonomy" id="3232307"/>
    <lineage>
        <taxon>Bacteria</taxon>
        <taxon>Pseudomonadati</taxon>
        <taxon>Pseudomonadota</taxon>
        <taxon>Gammaproteobacteria</taxon>
        <taxon>Vibrionales</taxon>
        <taxon>Vibrionaceae</taxon>
        <taxon>Vibrio</taxon>
    </lineage>
</organism>
<dbReference type="FunFam" id="3.30.300.30:FF:000008">
    <property type="entry name" value="2,3-dihydroxybenzoate-AMP ligase"/>
    <property type="match status" value="1"/>
</dbReference>
<comment type="pathway">
    <text evidence="1">Siderophore biosynthesis.</text>
</comment>
<evidence type="ECO:0000259" key="5">
    <source>
        <dbReference type="Pfam" id="PF13193"/>
    </source>
</evidence>
<dbReference type="InterPro" id="IPR020845">
    <property type="entry name" value="AMP-binding_CS"/>
</dbReference>
<accession>A0AB39HDY6</accession>
<dbReference type="SUPFAM" id="SSF56801">
    <property type="entry name" value="Acetyl-CoA synthetase-like"/>
    <property type="match status" value="1"/>
</dbReference>
<dbReference type="InterPro" id="IPR000873">
    <property type="entry name" value="AMP-dep_synth/lig_dom"/>
</dbReference>
<dbReference type="InterPro" id="IPR025110">
    <property type="entry name" value="AMP-bd_C"/>
</dbReference>
<dbReference type="PROSITE" id="PS00455">
    <property type="entry name" value="AMP_BINDING"/>
    <property type="match status" value="1"/>
</dbReference>
<dbReference type="Pfam" id="PF00501">
    <property type="entry name" value="AMP-binding"/>
    <property type="match status" value="1"/>
</dbReference>
<dbReference type="Gene3D" id="3.30.300.30">
    <property type="match status" value="1"/>
</dbReference>
<dbReference type="FunFam" id="2.30.38.10:FF:000003">
    <property type="entry name" value="Vibriobactin-specific 2,3-dihydroxybenzoate-AMP ligase"/>
    <property type="match status" value="1"/>
</dbReference>
<dbReference type="NCBIfam" id="TIGR02275">
    <property type="entry name" value="DHB_AMP_lig"/>
    <property type="match status" value="1"/>
</dbReference>
<dbReference type="KEGG" id="vih:AB0763_08930"/>
<dbReference type="PANTHER" id="PTHR43767:SF1">
    <property type="entry name" value="NONRIBOSOMAL PEPTIDE SYNTHASE PES1 (EUROFUNG)-RELATED"/>
    <property type="match status" value="1"/>
</dbReference>
<evidence type="ECO:0000259" key="4">
    <source>
        <dbReference type="Pfam" id="PF00501"/>
    </source>
</evidence>
<dbReference type="Pfam" id="PF13193">
    <property type="entry name" value="AMP-binding_C"/>
    <property type="match status" value="1"/>
</dbReference>
<proteinExistence type="inferred from homology"/>
<dbReference type="InterPro" id="IPR050237">
    <property type="entry name" value="ATP-dep_AMP-bd_enzyme"/>
</dbReference>
<dbReference type="GO" id="GO:0008668">
    <property type="term" value="F:2,3-dihydroxybenzoate--[aryl-carrier protein] ligase"/>
    <property type="evidence" value="ECO:0007669"/>
    <property type="project" value="InterPro"/>
</dbReference>
<evidence type="ECO:0000256" key="2">
    <source>
        <dbReference type="ARBA" id="ARBA00006432"/>
    </source>
</evidence>